<dbReference type="InterPro" id="IPR007016">
    <property type="entry name" value="O-antigen_ligase-rel_domated"/>
</dbReference>
<gene>
    <name evidence="7" type="ORF">CCR82_05900</name>
</gene>
<dbReference type="EMBL" id="NHSF01000038">
    <property type="protein sequence ID" value="MBK5930068.1"/>
    <property type="molecule type" value="Genomic_DNA"/>
</dbReference>
<feature type="transmembrane region" description="Helical" evidence="5">
    <location>
        <begin position="159"/>
        <end position="177"/>
    </location>
</feature>
<dbReference type="InterPro" id="IPR051533">
    <property type="entry name" value="WaaL-like"/>
</dbReference>
<evidence type="ECO:0000313" key="8">
    <source>
        <dbReference type="Proteomes" id="UP001296967"/>
    </source>
</evidence>
<feature type="transmembrane region" description="Helical" evidence="5">
    <location>
        <begin position="264"/>
        <end position="282"/>
    </location>
</feature>
<feature type="transmembrane region" description="Helical" evidence="5">
    <location>
        <begin position="36"/>
        <end position="55"/>
    </location>
</feature>
<keyword evidence="8" id="KW-1185">Reference proteome</keyword>
<dbReference type="PANTHER" id="PTHR37422">
    <property type="entry name" value="TEICHURONIC ACID BIOSYNTHESIS PROTEIN TUAE"/>
    <property type="match status" value="1"/>
</dbReference>
<feature type="transmembrane region" description="Helical" evidence="5">
    <location>
        <begin position="12"/>
        <end position="30"/>
    </location>
</feature>
<feature type="transmembrane region" description="Helical" evidence="5">
    <location>
        <begin position="197"/>
        <end position="218"/>
    </location>
</feature>
<feature type="transmembrane region" description="Helical" evidence="5">
    <location>
        <begin position="438"/>
        <end position="458"/>
    </location>
</feature>
<feature type="transmembrane region" description="Helical" evidence="5">
    <location>
        <begin position="289"/>
        <end position="309"/>
    </location>
</feature>
<keyword evidence="2 5" id="KW-0812">Transmembrane</keyword>
<dbReference type="GO" id="GO:0016020">
    <property type="term" value="C:membrane"/>
    <property type="evidence" value="ECO:0007669"/>
    <property type="project" value="UniProtKB-SubCell"/>
</dbReference>
<feature type="transmembrane region" description="Helical" evidence="5">
    <location>
        <begin position="411"/>
        <end position="432"/>
    </location>
</feature>
<feature type="transmembrane region" description="Helical" evidence="5">
    <location>
        <begin position="384"/>
        <end position="404"/>
    </location>
</feature>
<feature type="domain" description="O-antigen ligase-related" evidence="6">
    <location>
        <begin position="247"/>
        <end position="390"/>
    </location>
</feature>
<reference evidence="7" key="2">
    <citation type="journal article" date="2020" name="Microorganisms">
        <title>Osmotic Adaptation and Compatible Solute Biosynthesis of Phototrophic Bacteria as Revealed from Genome Analyses.</title>
        <authorList>
            <person name="Imhoff J.F."/>
            <person name="Rahn T."/>
            <person name="Kunzel S."/>
            <person name="Keller A."/>
            <person name="Neulinger S.C."/>
        </authorList>
    </citation>
    <scope>NUCLEOTIDE SEQUENCE</scope>
    <source>
        <strain evidence="7">DSM 4395</strain>
    </source>
</reference>
<organism evidence="7 8">
    <name type="scientific">Halochromatium salexigens</name>
    <name type="common">Chromatium salexigens</name>
    <dbReference type="NCBI Taxonomy" id="49447"/>
    <lineage>
        <taxon>Bacteria</taxon>
        <taxon>Pseudomonadati</taxon>
        <taxon>Pseudomonadota</taxon>
        <taxon>Gammaproteobacteria</taxon>
        <taxon>Chromatiales</taxon>
        <taxon>Chromatiaceae</taxon>
        <taxon>Halochromatium</taxon>
    </lineage>
</organism>
<name>A0AAJ0UEX9_HALSE</name>
<dbReference type="PANTHER" id="PTHR37422:SF13">
    <property type="entry name" value="LIPOPOLYSACCHARIDE BIOSYNTHESIS PROTEIN PA4999-RELATED"/>
    <property type="match status" value="1"/>
</dbReference>
<comment type="subcellular location">
    <subcellularLocation>
        <location evidence="1">Membrane</location>
        <topology evidence="1">Multi-pass membrane protein</topology>
    </subcellularLocation>
</comment>
<comment type="caution">
    <text evidence="7">The sequence shown here is derived from an EMBL/GenBank/DDBJ whole genome shotgun (WGS) entry which is preliminary data.</text>
</comment>
<dbReference type="Pfam" id="PF04932">
    <property type="entry name" value="Wzy_C"/>
    <property type="match status" value="1"/>
</dbReference>
<accession>A0AAJ0UEX9</accession>
<evidence type="ECO:0000313" key="7">
    <source>
        <dbReference type="EMBL" id="MBK5930068.1"/>
    </source>
</evidence>
<evidence type="ECO:0000256" key="3">
    <source>
        <dbReference type="ARBA" id="ARBA00022989"/>
    </source>
</evidence>
<feature type="transmembrane region" description="Helical" evidence="5">
    <location>
        <begin position="133"/>
        <end position="152"/>
    </location>
</feature>
<evidence type="ECO:0000256" key="5">
    <source>
        <dbReference type="SAM" id="Phobius"/>
    </source>
</evidence>
<keyword evidence="4 5" id="KW-0472">Membrane</keyword>
<dbReference type="AlphaFoldDB" id="A0AAJ0UEX9"/>
<evidence type="ECO:0000256" key="1">
    <source>
        <dbReference type="ARBA" id="ARBA00004141"/>
    </source>
</evidence>
<feature type="transmembrane region" description="Helical" evidence="5">
    <location>
        <begin position="67"/>
        <end position="86"/>
    </location>
</feature>
<feature type="transmembrane region" description="Helical" evidence="5">
    <location>
        <begin position="239"/>
        <end position="258"/>
    </location>
</feature>
<evidence type="ECO:0000256" key="2">
    <source>
        <dbReference type="ARBA" id="ARBA00022692"/>
    </source>
</evidence>
<dbReference type="Proteomes" id="UP001296967">
    <property type="component" value="Unassembled WGS sequence"/>
</dbReference>
<proteinExistence type="predicted"/>
<evidence type="ECO:0000259" key="6">
    <source>
        <dbReference type="Pfam" id="PF04932"/>
    </source>
</evidence>
<evidence type="ECO:0000256" key="4">
    <source>
        <dbReference type="ARBA" id="ARBA00023136"/>
    </source>
</evidence>
<protein>
    <recommendedName>
        <fullName evidence="6">O-antigen ligase-related domain-containing protein</fullName>
    </recommendedName>
</protein>
<reference evidence="7" key="1">
    <citation type="submission" date="2017-05" db="EMBL/GenBank/DDBJ databases">
        <authorList>
            <person name="Imhoff J.F."/>
            <person name="Rahn T."/>
            <person name="Kuenzel S."/>
            <person name="Neulinger S.C."/>
        </authorList>
    </citation>
    <scope>NUCLEOTIDE SEQUENCE</scope>
    <source>
        <strain evidence="7">DSM 4395</strain>
    </source>
</reference>
<keyword evidence="3 5" id="KW-1133">Transmembrane helix</keyword>
<sequence>MTMPVLDLRQLDGWLLLGLLMLIAWLPLPIGSNHPLAIGVMEVAVFALLAVWMLARGWSAEAAPRPVFAGGAARWVLGLLLAWLAYHLLQVLPLPLEVIGWLNPTAADVYRYADETGARLFTLSLDPGLSLQAFLQAAAYVGLLVLVMALINTRERVRLLVYVMLAVVTLEALWGIAGIYATPAVRARGTYINPNHFAGLLELGIGLTLGWLLTLGAARQRHSHWRQRLSGLLQSVNGRNLRLYGYLALLILFGALVLSASRGGILAMLAAISLMFAVAAAVRGSQGRALRLLGVALLALLAGAVVFGADLFLKRLDQSFLEAEGRRQTATATVLMIQSYPVLGSGSGTWGTLYPMFKAPEAHSMLKTENAHNDHLELLAEQGVIGYMLLGGAILVAIGVNLLALRRGDALIRGLSFGCALGMLSLLIHAWVEFNFHIPANAAWFWVVLALGLAVSALPDTDTKA</sequence>